<sequence>MSKQVRKASVLSTEQITPHLQRIVVGSDDFKDLTSEYIGNYVKVLFPKNGEVDFNLKTACIRSYTIRHVDAQTGALTLDFVINMHQGPATDWAKIAKVGDELGIAGPGPKKLDNYEHSHYVLLGDLTSVNAIKGYAQQLPLTSKIDAFVHAPTEQDIIDLETNRDINWVITDSADTAMLSALKSLHITSEPPIIFMALEAGLVRKAKALLTEQLNIPRGNIISSGYWKKGVDSEGYKKQRQRDAQLA</sequence>
<dbReference type="SUPFAM" id="SSF63380">
    <property type="entry name" value="Riboflavin synthase domain-like"/>
    <property type="match status" value="1"/>
</dbReference>
<evidence type="ECO:0000313" key="2">
    <source>
        <dbReference type="EMBL" id="KKN70314.1"/>
    </source>
</evidence>
<dbReference type="InterPro" id="IPR007037">
    <property type="entry name" value="SIP_rossman_dom"/>
</dbReference>
<dbReference type="Pfam" id="PF04954">
    <property type="entry name" value="SIP"/>
    <property type="match status" value="1"/>
</dbReference>
<gene>
    <name evidence="2" type="ORF">LCGC14_0432460</name>
</gene>
<reference evidence="2" key="1">
    <citation type="journal article" date="2015" name="Nature">
        <title>Complex archaea that bridge the gap between prokaryotes and eukaryotes.</title>
        <authorList>
            <person name="Spang A."/>
            <person name="Saw J.H."/>
            <person name="Jorgensen S.L."/>
            <person name="Zaremba-Niedzwiedzka K."/>
            <person name="Martijn J."/>
            <person name="Lind A.E."/>
            <person name="van Eijk R."/>
            <person name="Schleper C."/>
            <person name="Guy L."/>
            <person name="Ettema T.J."/>
        </authorList>
    </citation>
    <scope>NUCLEOTIDE SEQUENCE</scope>
</reference>
<dbReference type="PANTHER" id="PTHR30157">
    <property type="entry name" value="FERRIC REDUCTASE, NADPH-DEPENDENT"/>
    <property type="match status" value="1"/>
</dbReference>
<feature type="domain" description="FAD-binding FR-type" evidence="1">
    <location>
        <begin position="3"/>
        <end position="114"/>
    </location>
</feature>
<name>A0A0F9SU20_9ZZZZ</name>
<dbReference type="InterPro" id="IPR017938">
    <property type="entry name" value="Riboflavin_synthase-like_b-brl"/>
</dbReference>
<accession>A0A0F9SU20</accession>
<dbReference type="InterPro" id="IPR013113">
    <property type="entry name" value="SIP_FAD-bd"/>
</dbReference>
<dbReference type="Gene3D" id="3.40.50.80">
    <property type="entry name" value="Nucleotide-binding domain of ferredoxin-NADP reductase (FNR) module"/>
    <property type="match status" value="1"/>
</dbReference>
<comment type="caution">
    <text evidence="2">The sequence shown here is derived from an EMBL/GenBank/DDBJ whole genome shotgun (WGS) entry which is preliminary data.</text>
</comment>
<dbReference type="AlphaFoldDB" id="A0A0F9SU20"/>
<dbReference type="Gene3D" id="2.40.30.10">
    <property type="entry name" value="Translation factors"/>
    <property type="match status" value="1"/>
</dbReference>
<dbReference type="EMBL" id="LAZR01000406">
    <property type="protein sequence ID" value="KKN70314.1"/>
    <property type="molecule type" value="Genomic_DNA"/>
</dbReference>
<dbReference type="PANTHER" id="PTHR30157:SF0">
    <property type="entry name" value="NADPH-DEPENDENT FERRIC-CHELATE REDUCTASE"/>
    <property type="match status" value="1"/>
</dbReference>
<dbReference type="InterPro" id="IPR017927">
    <property type="entry name" value="FAD-bd_FR_type"/>
</dbReference>
<dbReference type="PROSITE" id="PS51384">
    <property type="entry name" value="FAD_FR"/>
    <property type="match status" value="1"/>
</dbReference>
<evidence type="ECO:0000259" key="1">
    <source>
        <dbReference type="PROSITE" id="PS51384"/>
    </source>
</evidence>
<proteinExistence type="predicted"/>
<dbReference type="Pfam" id="PF08021">
    <property type="entry name" value="FAD_binding_9"/>
    <property type="match status" value="1"/>
</dbReference>
<dbReference type="CDD" id="cd06193">
    <property type="entry name" value="siderophore_interacting"/>
    <property type="match status" value="1"/>
</dbReference>
<dbReference type="InterPro" id="IPR039261">
    <property type="entry name" value="FNR_nucleotide-bd"/>
</dbReference>
<protein>
    <recommendedName>
        <fullName evidence="1">FAD-binding FR-type domain-containing protein</fullName>
    </recommendedName>
</protein>
<dbReference type="GO" id="GO:0016491">
    <property type="term" value="F:oxidoreductase activity"/>
    <property type="evidence" value="ECO:0007669"/>
    <property type="project" value="InterPro"/>
</dbReference>
<dbReference type="InterPro" id="IPR039374">
    <property type="entry name" value="SIP_fam"/>
</dbReference>
<organism evidence="2">
    <name type="scientific">marine sediment metagenome</name>
    <dbReference type="NCBI Taxonomy" id="412755"/>
    <lineage>
        <taxon>unclassified sequences</taxon>
        <taxon>metagenomes</taxon>
        <taxon>ecological metagenomes</taxon>
    </lineage>
</organism>